<evidence type="ECO:0000256" key="2">
    <source>
        <dbReference type="ARBA" id="ARBA00003213"/>
    </source>
</evidence>
<reference evidence="14" key="1">
    <citation type="submission" date="2022-08" db="EMBL/GenBank/DDBJ databases">
        <authorList>
            <person name="Dzunkova M."/>
            <person name="La Clair J."/>
            <person name="Tyml T."/>
            <person name="Doud D."/>
            <person name="Schulz F."/>
            <person name="Piquer S."/>
            <person name="Porcel Sanchis D."/>
            <person name="Osborn A."/>
            <person name="Robinson D."/>
            <person name="Louie K.B."/>
            <person name="Bowen B.P."/>
            <person name="Bowers R."/>
            <person name="Lee J."/>
            <person name="Arnau Llombart V."/>
            <person name="Diaz Villanueva W."/>
            <person name="Gosliner T."/>
            <person name="Northen T."/>
            <person name="Cheng J.-F."/>
            <person name="Burkart M.D."/>
            <person name="Woyke T."/>
        </authorList>
    </citation>
    <scope>NUCLEOTIDE SEQUENCE</scope>
    <source>
        <strain evidence="14">Df01</strain>
    </source>
</reference>
<evidence type="ECO:0000256" key="11">
    <source>
        <dbReference type="RuleBase" id="RU003783"/>
    </source>
</evidence>
<dbReference type="SUPFAM" id="SSF52540">
    <property type="entry name" value="P-loop containing nucleoside triphosphate hydrolases"/>
    <property type="match status" value="1"/>
</dbReference>
<proteinExistence type="inferred from homology"/>
<evidence type="ECO:0000256" key="8">
    <source>
        <dbReference type="ARBA" id="ARBA00022842"/>
    </source>
</evidence>
<evidence type="ECO:0000256" key="5">
    <source>
        <dbReference type="ARBA" id="ARBA00022694"/>
    </source>
</evidence>
<dbReference type="PANTHER" id="PTHR11088:SF60">
    <property type="entry name" value="TRNA DIMETHYLALLYLTRANSFERASE"/>
    <property type="match status" value="1"/>
</dbReference>
<keyword evidence="4 10" id="KW-0808">Transferase</keyword>
<comment type="catalytic activity">
    <reaction evidence="9 10 11">
        <text>adenosine(37) in tRNA + dimethylallyl diphosphate = N(6)-dimethylallyladenosine(37) in tRNA + diphosphate</text>
        <dbReference type="Rhea" id="RHEA:26482"/>
        <dbReference type="Rhea" id="RHEA-COMP:10162"/>
        <dbReference type="Rhea" id="RHEA-COMP:10375"/>
        <dbReference type="ChEBI" id="CHEBI:33019"/>
        <dbReference type="ChEBI" id="CHEBI:57623"/>
        <dbReference type="ChEBI" id="CHEBI:74411"/>
        <dbReference type="ChEBI" id="CHEBI:74415"/>
        <dbReference type="EC" id="2.5.1.75"/>
    </reaction>
</comment>
<gene>
    <name evidence="10 14" type="primary">miaA</name>
    <name evidence="14" type="ORF">NQX30_06560</name>
</gene>
<evidence type="ECO:0000256" key="7">
    <source>
        <dbReference type="ARBA" id="ARBA00022840"/>
    </source>
</evidence>
<dbReference type="InterPro" id="IPR039657">
    <property type="entry name" value="Dimethylallyltransferase"/>
</dbReference>
<dbReference type="Proteomes" id="UP001168167">
    <property type="component" value="Unassembled WGS sequence"/>
</dbReference>
<evidence type="ECO:0000256" key="4">
    <source>
        <dbReference type="ARBA" id="ARBA00022679"/>
    </source>
</evidence>
<feature type="site" description="Interaction with substrate tRNA" evidence="10">
    <location>
        <position position="101"/>
    </location>
</feature>
<feature type="region of interest" description="Interaction with substrate tRNA" evidence="10">
    <location>
        <begin position="159"/>
        <end position="163"/>
    </location>
</feature>
<accession>A0ABT7QMY3</accession>
<dbReference type="InterPro" id="IPR018022">
    <property type="entry name" value="IPT"/>
</dbReference>
<keyword evidence="15" id="KW-1185">Reference proteome</keyword>
<keyword evidence="6 10" id="KW-0547">Nucleotide-binding</keyword>
<evidence type="ECO:0000256" key="10">
    <source>
        <dbReference type="HAMAP-Rule" id="MF_00185"/>
    </source>
</evidence>
<dbReference type="Pfam" id="PF01715">
    <property type="entry name" value="IPPT"/>
    <property type="match status" value="1"/>
</dbReference>
<keyword evidence="5 10" id="KW-0819">tRNA processing</keyword>
<reference evidence="14" key="2">
    <citation type="journal article" date="2023" name="Microbiome">
        <title>Synthase-selected sorting approach identifies a beta-lactone synthase in a nudibranch symbiotic bacterium.</title>
        <authorList>
            <person name="Dzunkova M."/>
            <person name="La Clair J.J."/>
            <person name="Tyml T."/>
            <person name="Doud D."/>
            <person name="Schulz F."/>
            <person name="Piquer-Esteban S."/>
            <person name="Porcel Sanchis D."/>
            <person name="Osborn A."/>
            <person name="Robinson D."/>
            <person name="Louie K.B."/>
            <person name="Bowen B.P."/>
            <person name="Bowers R.M."/>
            <person name="Lee J."/>
            <person name="Arnau V."/>
            <person name="Diaz-Villanueva W."/>
            <person name="Stepanauskas R."/>
            <person name="Gosliner T."/>
            <person name="Date S.V."/>
            <person name="Northen T.R."/>
            <person name="Cheng J.F."/>
            <person name="Burkart M.D."/>
            <person name="Woyke T."/>
        </authorList>
    </citation>
    <scope>NUCLEOTIDE SEQUENCE</scope>
    <source>
        <strain evidence="14">Df01</strain>
    </source>
</reference>
<sequence>MTLSALAIAGPTACGKSDIALQVATATNGEIVNVDSGSVYCDMDIGTAKPTPVMRAAVRHHLLDVCPPNESFDAGKFCRLATKAIRDIQARGKLPILTGGTMMYFRALTAGLHQLPPSPPAVRQAIQKDWHTMGAAAIYQRLKALDATTAARLALTDKQRITRALEIVTATGKPLSAWLADDKPVPQLDARFVLLIPSDRKQLRQRIATRLEKMFTGGLVEETQQLIERWKLLPTAPPLRLAGYCQAAAFLRGEINNNTMRDKAYYATCQLAKRQLTWLRHWPNTPTTVDPFSGCASARLMQLTTTITKTPKT</sequence>
<dbReference type="InterPro" id="IPR027417">
    <property type="entry name" value="P-loop_NTPase"/>
</dbReference>
<organism evidence="14 15">
    <name type="scientific">Candidatus Doriopsillibacter californiensis</name>
    <dbReference type="NCBI Taxonomy" id="2970740"/>
    <lineage>
        <taxon>Bacteria</taxon>
        <taxon>Pseudomonadati</taxon>
        <taxon>Pseudomonadota</taxon>
        <taxon>Gammaproteobacteria</taxon>
        <taxon>Candidatus Tethybacterales</taxon>
        <taxon>Candidatus Persebacteraceae</taxon>
        <taxon>Candidatus Doriopsillibacter</taxon>
    </lineage>
</organism>
<dbReference type="Gene3D" id="3.40.50.300">
    <property type="entry name" value="P-loop containing nucleotide triphosphate hydrolases"/>
    <property type="match status" value="1"/>
</dbReference>
<comment type="similarity">
    <text evidence="3 10 13">Belongs to the IPP transferase family.</text>
</comment>
<name>A0ABT7QMY3_9GAMM</name>
<keyword evidence="7 10" id="KW-0067">ATP-binding</keyword>
<evidence type="ECO:0000256" key="12">
    <source>
        <dbReference type="RuleBase" id="RU003784"/>
    </source>
</evidence>
<comment type="cofactor">
    <cofactor evidence="1 10">
        <name>Mg(2+)</name>
        <dbReference type="ChEBI" id="CHEBI:18420"/>
    </cofactor>
</comment>
<dbReference type="EC" id="2.5.1.75" evidence="10"/>
<evidence type="ECO:0000313" key="14">
    <source>
        <dbReference type="EMBL" id="MDM5148027.1"/>
    </source>
</evidence>
<comment type="caution">
    <text evidence="10">Lacks conserved residue(s) required for the propagation of feature annotation.</text>
</comment>
<evidence type="ECO:0000256" key="13">
    <source>
        <dbReference type="RuleBase" id="RU003785"/>
    </source>
</evidence>
<feature type="binding site" evidence="10">
    <location>
        <begin position="10"/>
        <end position="17"/>
    </location>
    <ligand>
        <name>ATP</name>
        <dbReference type="ChEBI" id="CHEBI:30616"/>
    </ligand>
</feature>
<dbReference type="GO" id="GO:0052381">
    <property type="term" value="F:tRNA dimethylallyltransferase activity"/>
    <property type="evidence" value="ECO:0007669"/>
    <property type="project" value="UniProtKB-EC"/>
</dbReference>
<comment type="function">
    <text evidence="2 10 12">Catalyzes the transfer of a dimethylallyl group onto the adenine at position 37 in tRNAs that read codons beginning with uridine, leading to the formation of N6-(dimethylallyl)adenosine (i(6)A).</text>
</comment>
<evidence type="ECO:0000313" key="15">
    <source>
        <dbReference type="Proteomes" id="UP001168167"/>
    </source>
</evidence>
<evidence type="ECO:0000256" key="1">
    <source>
        <dbReference type="ARBA" id="ARBA00001946"/>
    </source>
</evidence>
<comment type="subunit">
    <text evidence="10">Monomer.</text>
</comment>
<dbReference type="HAMAP" id="MF_00185">
    <property type="entry name" value="IPP_trans"/>
    <property type="match status" value="1"/>
</dbReference>
<dbReference type="PANTHER" id="PTHR11088">
    <property type="entry name" value="TRNA DIMETHYLALLYLTRANSFERASE"/>
    <property type="match status" value="1"/>
</dbReference>
<dbReference type="NCBIfam" id="TIGR00174">
    <property type="entry name" value="miaA"/>
    <property type="match status" value="1"/>
</dbReference>
<feature type="site" description="Interaction with substrate tRNA" evidence="10">
    <location>
        <position position="123"/>
    </location>
</feature>
<comment type="caution">
    <text evidence="14">The sequence shown here is derived from an EMBL/GenBank/DDBJ whole genome shotgun (WGS) entry which is preliminary data.</text>
</comment>
<feature type="region of interest" description="Interaction with substrate tRNA" evidence="10">
    <location>
        <begin position="35"/>
        <end position="38"/>
    </location>
</feature>
<protein>
    <recommendedName>
        <fullName evidence="10">tRNA dimethylallyltransferase</fullName>
        <ecNumber evidence="10">2.5.1.75</ecNumber>
    </recommendedName>
    <alternativeName>
        <fullName evidence="10">Dimethylallyl diphosphate:tRNA dimethylallyltransferase</fullName>
        <shortName evidence="10">DMAPP:tRNA dimethylallyltransferase</shortName>
        <shortName evidence="10">DMATase</shortName>
    </alternativeName>
    <alternativeName>
        <fullName evidence="10">Isopentenyl-diphosphate:tRNA isopentenyltransferase</fullName>
        <shortName evidence="10">IPP transferase</shortName>
        <shortName evidence="10">IPPT</shortName>
        <shortName evidence="10">IPTase</shortName>
    </alternativeName>
</protein>
<feature type="binding site" evidence="10">
    <location>
        <begin position="12"/>
        <end position="17"/>
    </location>
    <ligand>
        <name>substrate</name>
    </ligand>
</feature>
<dbReference type="EMBL" id="JANQAO010000003">
    <property type="protein sequence ID" value="MDM5148027.1"/>
    <property type="molecule type" value="Genomic_DNA"/>
</dbReference>
<dbReference type="Gene3D" id="1.10.20.140">
    <property type="match status" value="1"/>
</dbReference>
<keyword evidence="8 10" id="KW-0460">Magnesium</keyword>
<evidence type="ECO:0000256" key="9">
    <source>
        <dbReference type="ARBA" id="ARBA00049563"/>
    </source>
</evidence>
<evidence type="ECO:0000256" key="6">
    <source>
        <dbReference type="ARBA" id="ARBA00022741"/>
    </source>
</evidence>
<evidence type="ECO:0000256" key="3">
    <source>
        <dbReference type="ARBA" id="ARBA00005842"/>
    </source>
</evidence>